<proteinExistence type="predicted"/>
<dbReference type="SUPFAM" id="SSF48452">
    <property type="entry name" value="TPR-like"/>
    <property type="match status" value="1"/>
</dbReference>
<dbReference type="Proteomes" id="UP000263013">
    <property type="component" value="Chromosome"/>
</dbReference>
<name>A0ABM6WHJ2_9DEIN</name>
<dbReference type="PANTHER" id="PTHR16305:SF28">
    <property type="entry name" value="GUANYLATE CYCLASE DOMAIN-CONTAINING PROTEIN"/>
    <property type="match status" value="1"/>
</dbReference>
<dbReference type="SMART" id="SM00044">
    <property type="entry name" value="CYCc"/>
    <property type="match status" value="1"/>
</dbReference>
<protein>
    <submittedName>
        <fullName evidence="4">Adenylate/guanylate cyclase</fullName>
    </submittedName>
</protein>
<dbReference type="CDD" id="cd07302">
    <property type="entry name" value="CHD"/>
    <property type="match status" value="1"/>
</dbReference>
<dbReference type="EMBL" id="CP021130">
    <property type="protein sequence ID" value="AWR86520.1"/>
    <property type="molecule type" value="Genomic_DNA"/>
</dbReference>
<dbReference type="InterPro" id="IPR011990">
    <property type="entry name" value="TPR-like_helical_dom_sf"/>
</dbReference>
<dbReference type="Pfam" id="PF13191">
    <property type="entry name" value="AAA_16"/>
    <property type="match status" value="1"/>
</dbReference>
<dbReference type="SUPFAM" id="SSF55073">
    <property type="entry name" value="Nucleotide cyclase"/>
    <property type="match status" value="1"/>
</dbReference>
<evidence type="ECO:0000313" key="4">
    <source>
        <dbReference type="EMBL" id="AWR86520.1"/>
    </source>
</evidence>
<gene>
    <name evidence="4" type="ORF">Mtai_v1c12780</name>
</gene>
<evidence type="ECO:0000259" key="3">
    <source>
        <dbReference type="PROSITE" id="PS50125"/>
    </source>
</evidence>
<dbReference type="InterPro" id="IPR029787">
    <property type="entry name" value="Nucleotide_cyclase"/>
</dbReference>
<keyword evidence="5" id="KW-1185">Reference proteome</keyword>
<dbReference type="Gene3D" id="1.25.40.10">
    <property type="entry name" value="Tetratricopeptide repeat domain"/>
    <property type="match status" value="1"/>
</dbReference>
<dbReference type="PROSITE" id="PS50125">
    <property type="entry name" value="GUANYLATE_CYCLASE_2"/>
    <property type="match status" value="1"/>
</dbReference>
<feature type="domain" description="Guanylate cyclase" evidence="3">
    <location>
        <begin position="38"/>
        <end position="157"/>
    </location>
</feature>
<evidence type="ECO:0000313" key="5">
    <source>
        <dbReference type="Proteomes" id="UP000263013"/>
    </source>
</evidence>
<evidence type="ECO:0000256" key="1">
    <source>
        <dbReference type="ARBA" id="ARBA00022741"/>
    </source>
</evidence>
<dbReference type="PANTHER" id="PTHR16305">
    <property type="entry name" value="TESTICULAR SOLUBLE ADENYLYL CYCLASE"/>
    <property type="match status" value="1"/>
</dbReference>
<accession>A0ABM6WHJ2</accession>
<dbReference type="SUPFAM" id="SSF52540">
    <property type="entry name" value="P-loop containing nucleoside triphosphate hydrolases"/>
    <property type="match status" value="1"/>
</dbReference>
<keyword evidence="2" id="KW-0067">ATP-binding</keyword>
<evidence type="ECO:0000256" key="2">
    <source>
        <dbReference type="ARBA" id="ARBA00022840"/>
    </source>
</evidence>
<reference evidence="4 5" key="1">
    <citation type="submission" date="2017-05" db="EMBL/GenBank/DDBJ databases">
        <title>Complete genome sequence of Meiothermus taiwanensis WR-220.</title>
        <authorList>
            <person name="Wu W.-L."/>
            <person name="Lo W.-S."/>
            <person name="Kuo C.-H."/>
            <person name="Wu S.-H."/>
        </authorList>
    </citation>
    <scope>NUCLEOTIDE SEQUENCE [LARGE SCALE GENOMIC DNA]</scope>
    <source>
        <strain evidence="4 5">WR-220</strain>
    </source>
</reference>
<dbReference type="Gene3D" id="3.40.50.300">
    <property type="entry name" value="P-loop containing nucleotide triphosphate hydrolases"/>
    <property type="match status" value="1"/>
</dbReference>
<dbReference type="InterPro" id="IPR027417">
    <property type="entry name" value="P-loop_NTPase"/>
</dbReference>
<dbReference type="InterPro" id="IPR001054">
    <property type="entry name" value="A/G_cyclase"/>
</dbReference>
<organism evidence="4 5">
    <name type="scientific">Meiothermus taiwanensis WR-220</name>
    <dbReference type="NCBI Taxonomy" id="1339250"/>
    <lineage>
        <taxon>Bacteria</taxon>
        <taxon>Thermotogati</taxon>
        <taxon>Deinococcota</taxon>
        <taxon>Deinococci</taxon>
        <taxon>Thermales</taxon>
        <taxon>Thermaceae</taxon>
        <taxon>Meiothermus</taxon>
    </lineage>
</organism>
<keyword evidence="1" id="KW-0547">Nucleotide-binding</keyword>
<dbReference type="InterPro" id="IPR041664">
    <property type="entry name" value="AAA_16"/>
</dbReference>
<sequence>MICPRCGHSNADGEENCVRCGNALLPGGTFVQERRWVSAVFFDLSRFTEYALAHPLEDTWEAANTALQTAASHVRVYGGHIDKFFGDGFLAVFGVPRSQESDARAALEAAQAMVASSTLPGRAGVASGLVLRTPLGGGLAGDQTVLGPAINLSQRLSQAAPPGEVWCDETTMRLVPSAITEALPPQPLKGYAEPLSPYRFLGLRPDPPEVLGREREVHILRQALEAVRAGAGRRLVLYGPMGVGKSHLARHLIETLPEGVHGVLAPRLTTGVTLRYALQQALHRLLPGGLSQLRQINLPEHLRTVLDFSIGIEEHPGLPSDELDRLLIEAWWTLLARIAQRVPIVVVLEDMHNADPTVLEFTRRPAPPGVMLLLVSRQNRWEPADDLETLLLDPLSLEDAQRLILRIRPDLGPAASLHLAEASGGYPLAVQALSLTPTGEPEPIPLFQPRLDSLPRLARVALQAAAVLGATVPPELVRHLVGEEADLTRLVGEGYLEADDRGQLRFAIPWLREAILGQVGGQQVKTWHQQAARWYQRQGRLAEAATHLEAAGDLATAYRMWRVVAQQTWAEERYSAAILGFLEALRLAEGNVRWQAALEAAEAHLALGRYAEALELAGLPLEAQELPLNLRQRAWAIRLEAGLALGQTDLVERLVAQETAGIHQVGSEPLAASLAGEEGPGLPGHERNAFPRLEPRWALALARTLPLDQALALLEGLPPHLEGPAKLIRARGWLRSGQLKRAQAQCEAYLRECAYSPVGTFEARQILSEVLWRQFRLNDALNALGPPPGEVLPSWFSSLYNSDLADLQLDMGRLEEAGALLEESLLLLEGAPAWAIERVSRVRLRYLLESGQLDDALFFGESAVARAPSPGLLAVLALAYALAPGQTNGQMLQRMLRGLEGLQHPEVQAACALARAIHSWHWERGGVDHMRQAALLARQAHNPRLFFYALLGLGFLYQARNPKKALTIVRYLLRKTMTAGFVAQHSYARLLQVQILLTMGRDPVDPLDFEAKTPLAELWFTLVRAALKGEKPCLSTHSFRGYGVLGVLARWFSQQAAVPWKPRPMQLE</sequence>
<dbReference type="Gene3D" id="3.30.70.1230">
    <property type="entry name" value="Nucleotide cyclase"/>
    <property type="match status" value="1"/>
</dbReference>